<dbReference type="RefSeq" id="WP_067477966.1">
    <property type="nucleotide sequence ID" value="NZ_CP015961.1"/>
</dbReference>
<dbReference type="Gene3D" id="3.30.1490.20">
    <property type="entry name" value="ATP-grasp fold, A domain"/>
    <property type="match status" value="1"/>
</dbReference>
<organism evidence="3 4">
    <name type="scientific">Dietzia timorensis</name>
    <dbReference type="NCBI Taxonomy" id="499555"/>
    <lineage>
        <taxon>Bacteria</taxon>
        <taxon>Bacillati</taxon>
        <taxon>Actinomycetota</taxon>
        <taxon>Actinomycetes</taxon>
        <taxon>Mycobacteriales</taxon>
        <taxon>Dietziaceae</taxon>
        <taxon>Dietzia</taxon>
    </lineage>
</organism>
<keyword evidence="4" id="KW-1185">Reference proteome</keyword>
<keyword evidence="3" id="KW-0670">Pyruvate</keyword>
<evidence type="ECO:0000259" key="1">
    <source>
        <dbReference type="Pfam" id="PF00391"/>
    </source>
</evidence>
<dbReference type="STRING" id="499555.BJL86_0974"/>
<dbReference type="Proteomes" id="UP000186104">
    <property type="component" value="Chromosome"/>
</dbReference>
<feature type="domain" description="PEP-utilising enzyme mobile" evidence="1">
    <location>
        <begin position="808"/>
        <end position="875"/>
    </location>
</feature>
<proteinExistence type="predicted"/>
<dbReference type="AlphaFoldDB" id="A0A173LKE0"/>
<dbReference type="PANTHER" id="PTHR43615">
    <property type="entry name" value="PHOSPHOENOLPYRUVATE SYNTHASE-RELATED"/>
    <property type="match status" value="1"/>
</dbReference>
<evidence type="ECO:0000259" key="2">
    <source>
        <dbReference type="Pfam" id="PF01326"/>
    </source>
</evidence>
<dbReference type="Gene3D" id="3.30.470.20">
    <property type="entry name" value="ATP-grasp fold, B domain"/>
    <property type="match status" value="1"/>
</dbReference>
<dbReference type="GO" id="GO:0016301">
    <property type="term" value="F:kinase activity"/>
    <property type="evidence" value="ECO:0007669"/>
    <property type="project" value="InterPro"/>
</dbReference>
<dbReference type="InterPro" id="IPR051549">
    <property type="entry name" value="PEP_Utilizing_Enz"/>
</dbReference>
<sequence length="896" mass="96468">MGSADVRLDRADVREVGGKAIGLLRLDAAGLDVPPWRALDAAYGQTHLGRVRSRADSGSAGGSLRELALSEPLDADTEARIAAILDELDCEFVAVRSSGLAEDGSDESLAGRFETVLGVRANDPRAVEDAVRRCWASALPDVAASAAEGPAAAGTPMAVVIQKMVDPYAAGVAFTLDERVLVSAAYGLGEGVVSGAVDADSAVLDVAGEVLTERIGAKESAFRRVGGEVHELEVGPAARAESALSREQYRTLGQTLSRIAEAIGPRQDVEFAFDDAGLHILQCRPVTASTPIPDLPVPVGIDDLVSAERVGAGEARLWDNSNILESFNGPTSPLTFSTASNVYRHVYDGYARSLRVPRAQLEQVAEWTPHLLGQFYGRVYYDLLHWYRMVGIAPGYALNRRVLEVALGVGEPLDAKIARTLAPFTFRTPAHKLVSRAITTATYVRRIATVESFVDDFLRDFDAIYARFDALDYDEMEGTEVLARFEELESELLRRWGPVMVLDAALLTLSGLLFALTKLFLPKAPEWFGFAVIAPGEDIESAEPAHALADMAALLDDETVAERIRRGDPGEVYAWIRDHGPEKLRLAAEKYIDNYGYRSLDELKLEIPDLREDPSMLVVLLRAAMAGGAPNRGEDAEAYLDANLHGVRRRVYEALRRKTSAGAAARERLRFARTRAFGMVKRMVRAMGRDLAARGVLGEFEDVFFLTLDELRAQLRGGTTSDGGEAARASVERRREALHLSRSVAGPARFWTSGPVSGRGELAELGFVPRSGLPAAEAGDELTGVASSSGVAEGTVVVVDSPADIREGILVGYRTDPGWAAALPAAQALLIERGSPLTHVAIIARELGIPTVVQIENLTSLLRDGMRVRVDATAGTVTVLGGAEESDAEQDEEAKR</sequence>
<evidence type="ECO:0000313" key="3">
    <source>
        <dbReference type="EMBL" id="ANI91767.1"/>
    </source>
</evidence>
<dbReference type="OrthoDB" id="9765468at2"/>
<dbReference type="SUPFAM" id="SSF56059">
    <property type="entry name" value="Glutathione synthetase ATP-binding domain-like"/>
    <property type="match status" value="1"/>
</dbReference>
<dbReference type="InterPro" id="IPR002192">
    <property type="entry name" value="PPDK_AMP/ATP-bd"/>
</dbReference>
<dbReference type="InterPro" id="IPR036637">
    <property type="entry name" value="Phosphohistidine_dom_sf"/>
</dbReference>
<reference evidence="3 4" key="1">
    <citation type="submission" date="2016-06" db="EMBL/GenBank/DDBJ databases">
        <title>Complete genome sequence of a saline-alkali tolerant type strain Dietzia timorensis ID05-A0528T.</title>
        <authorList>
            <person name="Wu X."/>
        </authorList>
    </citation>
    <scope>NUCLEOTIDE SEQUENCE [LARGE SCALE GENOMIC DNA]</scope>
    <source>
        <strain evidence="3 4">ID05-A0528</strain>
    </source>
</reference>
<dbReference type="SUPFAM" id="SSF52009">
    <property type="entry name" value="Phosphohistidine domain"/>
    <property type="match status" value="1"/>
</dbReference>
<dbReference type="Pfam" id="PF00391">
    <property type="entry name" value="PEP-utilizers"/>
    <property type="match status" value="1"/>
</dbReference>
<accession>A0A173LKE0</accession>
<protein>
    <submittedName>
        <fullName evidence="3">Putative phosphoenolpyruvate synthase</fullName>
    </submittedName>
</protein>
<name>A0A173LKE0_9ACTN</name>
<dbReference type="EMBL" id="CP015961">
    <property type="protein sequence ID" value="ANI91767.1"/>
    <property type="molecule type" value="Genomic_DNA"/>
</dbReference>
<dbReference type="Pfam" id="PF01326">
    <property type="entry name" value="PPDK_N"/>
    <property type="match status" value="1"/>
</dbReference>
<dbReference type="InterPro" id="IPR008279">
    <property type="entry name" value="PEP-util_enz_mobile_dom"/>
</dbReference>
<dbReference type="PANTHER" id="PTHR43615:SF1">
    <property type="entry name" value="PPDK_N DOMAIN-CONTAINING PROTEIN"/>
    <property type="match status" value="1"/>
</dbReference>
<dbReference type="GO" id="GO:0005524">
    <property type="term" value="F:ATP binding"/>
    <property type="evidence" value="ECO:0007669"/>
    <property type="project" value="InterPro"/>
</dbReference>
<feature type="domain" description="Pyruvate phosphate dikinase AMP/ATP-binding" evidence="2">
    <location>
        <begin position="14"/>
        <end position="289"/>
    </location>
</feature>
<dbReference type="KEGG" id="dtm:BJL86_0974"/>
<dbReference type="Gene3D" id="3.50.30.10">
    <property type="entry name" value="Phosphohistidine domain"/>
    <property type="match status" value="1"/>
</dbReference>
<evidence type="ECO:0000313" key="4">
    <source>
        <dbReference type="Proteomes" id="UP000186104"/>
    </source>
</evidence>
<dbReference type="InterPro" id="IPR013815">
    <property type="entry name" value="ATP_grasp_subdomain_1"/>
</dbReference>
<gene>
    <name evidence="3" type="ORF">BJL86_0974</name>
</gene>